<keyword evidence="1" id="KW-0812">Transmembrane</keyword>
<evidence type="ECO:0000313" key="3">
    <source>
        <dbReference type="Proteomes" id="UP001295794"/>
    </source>
</evidence>
<dbReference type="AlphaFoldDB" id="A0AAD2HCC0"/>
<comment type="caution">
    <text evidence="2">The sequence shown here is derived from an EMBL/GenBank/DDBJ whole genome shotgun (WGS) entry which is preliminary data.</text>
</comment>
<keyword evidence="3" id="KW-1185">Reference proteome</keyword>
<keyword evidence="1" id="KW-0472">Membrane</keyword>
<protein>
    <submittedName>
        <fullName evidence="2">Uncharacterized protein</fullName>
    </submittedName>
</protein>
<proteinExistence type="predicted"/>
<sequence>MESSTSEDMPQQMLLSILRDQTHRELLRSAPYFDEQAILARWNKDRADELMLMARKLNSHVGVREQLYILYTKYLALTVERNTHEFRIAERVVGILERSIEDHITPDSKMFESLRVKAAQEQGQAEVDLSFVCSLWGLLAGLVLGVVVCNILIRYVTWRLS</sequence>
<keyword evidence="1" id="KW-1133">Transmembrane helix</keyword>
<reference evidence="2" key="1">
    <citation type="submission" date="2023-11" db="EMBL/GenBank/DDBJ databases">
        <authorList>
            <person name="De Vega J J."/>
            <person name="De Vega J J."/>
        </authorList>
    </citation>
    <scope>NUCLEOTIDE SEQUENCE</scope>
</reference>
<gene>
    <name evidence="2" type="ORF">MYCIT1_LOCUS20126</name>
</gene>
<evidence type="ECO:0000313" key="2">
    <source>
        <dbReference type="EMBL" id="CAK5273583.1"/>
    </source>
</evidence>
<dbReference type="Proteomes" id="UP001295794">
    <property type="component" value="Unassembled WGS sequence"/>
</dbReference>
<dbReference type="EMBL" id="CAVNYO010000397">
    <property type="protein sequence ID" value="CAK5273583.1"/>
    <property type="molecule type" value="Genomic_DNA"/>
</dbReference>
<evidence type="ECO:0000256" key="1">
    <source>
        <dbReference type="SAM" id="Phobius"/>
    </source>
</evidence>
<accession>A0AAD2HCC0</accession>
<name>A0AAD2HCC0_9AGAR</name>
<feature type="transmembrane region" description="Helical" evidence="1">
    <location>
        <begin position="135"/>
        <end position="156"/>
    </location>
</feature>
<organism evidence="2 3">
    <name type="scientific">Mycena citricolor</name>
    <dbReference type="NCBI Taxonomy" id="2018698"/>
    <lineage>
        <taxon>Eukaryota</taxon>
        <taxon>Fungi</taxon>
        <taxon>Dikarya</taxon>
        <taxon>Basidiomycota</taxon>
        <taxon>Agaricomycotina</taxon>
        <taxon>Agaricomycetes</taxon>
        <taxon>Agaricomycetidae</taxon>
        <taxon>Agaricales</taxon>
        <taxon>Marasmiineae</taxon>
        <taxon>Mycenaceae</taxon>
        <taxon>Mycena</taxon>
    </lineage>
</organism>